<dbReference type="Proteomes" id="UP000245790">
    <property type="component" value="Unassembled WGS sequence"/>
</dbReference>
<feature type="transmembrane region" description="Helical" evidence="7">
    <location>
        <begin position="12"/>
        <end position="29"/>
    </location>
</feature>
<dbReference type="PANTHER" id="PTHR40074">
    <property type="entry name" value="O-ACETYLTRANSFERASE WECH"/>
    <property type="match status" value="1"/>
</dbReference>
<dbReference type="GO" id="GO:0009246">
    <property type="term" value="P:enterobacterial common antigen biosynthetic process"/>
    <property type="evidence" value="ECO:0007669"/>
    <property type="project" value="TreeGrafter"/>
</dbReference>
<dbReference type="OrthoDB" id="7579632at2"/>
<comment type="similarity">
    <text evidence="2">Belongs to the acyltransferase 3 family.</text>
</comment>
<keyword evidence="9" id="KW-0808">Transferase</keyword>
<dbReference type="Pfam" id="PF01757">
    <property type="entry name" value="Acyl_transf_3"/>
    <property type="match status" value="1"/>
</dbReference>
<keyword evidence="9" id="KW-0012">Acyltransferase</keyword>
<evidence type="ECO:0000256" key="6">
    <source>
        <dbReference type="ARBA" id="ARBA00023136"/>
    </source>
</evidence>
<dbReference type="EMBL" id="QGGU01000002">
    <property type="protein sequence ID" value="PWK53730.1"/>
    <property type="molecule type" value="Genomic_DNA"/>
</dbReference>
<feature type="transmembrane region" description="Helical" evidence="7">
    <location>
        <begin position="79"/>
        <end position="100"/>
    </location>
</feature>
<feature type="transmembrane region" description="Helical" evidence="7">
    <location>
        <begin position="154"/>
        <end position="170"/>
    </location>
</feature>
<dbReference type="InterPro" id="IPR002656">
    <property type="entry name" value="Acyl_transf_3_dom"/>
</dbReference>
<feature type="domain" description="Acyltransferase 3" evidence="8">
    <location>
        <begin position="4"/>
        <end position="328"/>
    </location>
</feature>
<keyword evidence="6 7" id="KW-0472">Membrane</keyword>
<protein>
    <submittedName>
        <fullName evidence="9">Surface polysaccharide O-acyltransferase-like enzyme</fullName>
    </submittedName>
</protein>
<evidence type="ECO:0000256" key="3">
    <source>
        <dbReference type="ARBA" id="ARBA00022475"/>
    </source>
</evidence>
<evidence type="ECO:0000313" key="9">
    <source>
        <dbReference type="EMBL" id="PWK53730.1"/>
    </source>
</evidence>
<keyword evidence="10" id="KW-1185">Reference proteome</keyword>
<feature type="transmembrane region" description="Helical" evidence="7">
    <location>
        <begin position="252"/>
        <end position="269"/>
    </location>
</feature>
<proteinExistence type="inferred from homology"/>
<keyword evidence="3" id="KW-1003">Cell membrane</keyword>
<evidence type="ECO:0000256" key="2">
    <source>
        <dbReference type="ARBA" id="ARBA00007400"/>
    </source>
</evidence>
<evidence type="ECO:0000256" key="4">
    <source>
        <dbReference type="ARBA" id="ARBA00022692"/>
    </source>
</evidence>
<accession>A0A316G1Q3</accession>
<gene>
    <name evidence="9" type="ORF">C8D97_102118</name>
</gene>
<reference evidence="9 10" key="1">
    <citation type="submission" date="2018-05" db="EMBL/GenBank/DDBJ databases">
        <title>Genomic Encyclopedia of Type Strains, Phase IV (KMG-IV): sequencing the most valuable type-strain genomes for metagenomic binning, comparative biology and taxonomic classification.</title>
        <authorList>
            <person name="Goeker M."/>
        </authorList>
    </citation>
    <scope>NUCLEOTIDE SEQUENCE [LARGE SCALE GENOMIC DNA]</scope>
    <source>
        <strain evidence="9 10">DSM 25350</strain>
    </source>
</reference>
<comment type="caution">
    <text evidence="9">The sequence shown here is derived from an EMBL/GenBank/DDBJ whole genome shotgun (WGS) entry which is preliminary data.</text>
</comment>
<sequence length="346" mass="40217">MKLEYIHSFRGIAIAFIVFGHALYFQFDWSNNQTLFYLLQDILSNGTVLFVFISGYLFQHLHGRQSHSQYYKSKFKNLLIPYIILSAPAIAFTVLIAPTYSELEVFQSGNLLEQVLMHYALGGAHVNYALWFMPMILVIVSLAPFLAWILQKPSHYWVLLPMFALAWFIHRSPVPIVDVMRQVFYFIPVFITGMFISQYKTQIEPWFEKYWWVLLTLVTVLIMSQFLFSHYHGSLVTKTAYSSEKGWFDFQLLQKLFMCFLVIGLLRRFPNLNGRLLDTLAQYSFTIFFCHIYFFVVIEIIIGDQKVPSSLGLWFARGAIALLACCLLASIGKKVFGRYSRQLIAS</sequence>
<feature type="transmembrane region" description="Helical" evidence="7">
    <location>
        <begin position="35"/>
        <end position="58"/>
    </location>
</feature>
<dbReference type="PANTHER" id="PTHR40074:SF2">
    <property type="entry name" value="O-ACETYLTRANSFERASE WECH"/>
    <property type="match status" value="1"/>
</dbReference>
<organism evidence="9 10">
    <name type="scientific">Pleionea mediterranea</name>
    <dbReference type="NCBI Taxonomy" id="523701"/>
    <lineage>
        <taxon>Bacteria</taxon>
        <taxon>Pseudomonadati</taxon>
        <taxon>Pseudomonadota</taxon>
        <taxon>Gammaproteobacteria</taxon>
        <taxon>Oceanospirillales</taxon>
        <taxon>Pleioneaceae</taxon>
        <taxon>Pleionea</taxon>
    </lineage>
</organism>
<evidence type="ECO:0000256" key="5">
    <source>
        <dbReference type="ARBA" id="ARBA00022989"/>
    </source>
</evidence>
<feature type="transmembrane region" description="Helical" evidence="7">
    <location>
        <begin position="314"/>
        <end position="332"/>
    </location>
</feature>
<dbReference type="GO" id="GO:0016413">
    <property type="term" value="F:O-acetyltransferase activity"/>
    <property type="evidence" value="ECO:0007669"/>
    <property type="project" value="TreeGrafter"/>
</dbReference>
<evidence type="ECO:0000259" key="8">
    <source>
        <dbReference type="Pfam" id="PF01757"/>
    </source>
</evidence>
<comment type="subcellular location">
    <subcellularLocation>
        <location evidence="1">Cell membrane</location>
        <topology evidence="1">Multi-pass membrane protein</topology>
    </subcellularLocation>
</comment>
<keyword evidence="4 7" id="KW-0812">Transmembrane</keyword>
<dbReference type="GO" id="GO:0005886">
    <property type="term" value="C:plasma membrane"/>
    <property type="evidence" value="ECO:0007669"/>
    <property type="project" value="UniProtKB-SubCell"/>
</dbReference>
<evidence type="ECO:0000256" key="1">
    <source>
        <dbReference type="ARBA" id="ARBA00004651"/>
    </source>
</evidence>
<name>A0A316G1Q3_9GAMM</name>
<dbReference type="RefSeq" id="WP_109761798.1">
    <property type="nucleotide sequence ID" value="NZ_QGGU01000002.1"/>
</dbReference>
<feature type="transmembrane region" description="Helical" evidence="7">
    <location>
        <begin position="128"/>
        <end position="147"/>
    </location>
</feature>
<feature type="transmembrane region" description="Helical" evidence="7">
    <location>
        <begin position="281"/>
        <end position="302"/>
    </location>
</feature>
<keyword evidence="5 7" id="KW-1133">Transmembrane helix</keyword>
<evidence type="ECO:0000313" key="10">
    <source>
        <dbReference type="Proteomes" id="UP000245790"/>
    </source>
</evidence>
<feature type="transmembrane region" description="Helical" evidence="7">
    <location>
        <begin position="182"/>
        <end position="199"/>
    </location>
</feature>
<evidence type="ECO:0000256" key="7">
    <source>
        <dbReference type="SAM" id="Phobius"/>
    </source>
</evidence>
<dbReference type="AlphaFoldDB" id="A0A316G1Q3"/>
<feature type="transmembrane region" description="Helical" evidence="7">
    <location>
        <begin position="211"/>
        <end position="232"/>
    </location>
</feature>